<evidence type="ECO:0008006" key="3">
    <source>
        <dbReference type="Google" id="ProtNLM"/>
    </source>
</evidence>
<dbReference type="Proteomes" id="UP000028524">
    <property type="component" value="Unassembled WGS sequence"/>
</dbReference>
<keyword evidence="2" id="KW-1185">Reference proteome</keyword>
<dbReference type="InterPro" id="IPR011009">
    <property type="entry name" value="Kinase-like_dom_sf"/>
</dbReference>
<dbReference type="InParanoid" id="A0A084QN18"/>
<accession>A0A084QN18</accession>
<evidence type="ECO:0000313" key="2">
    <source>
        <dbReference type="Proteomes" id="UP000028524"/>
    </source>
</evidence>
<proteinExistence type="predicted"/>
<dbReference type="STRING" id="1283841.A0A084QN18"/>
<name>A0A084QN18_STAC4</name>
<gene>
    <name evidence="1" type="ORF">S40285_09082</name>
</gene>
<dbReference type="SUPFAM" id="SSF56112">
    <property type="entry name" value="Protein kinase-like (PK-like)"/>
    <property type="match status" value="1"/>
</dbReference>
<evidence type="ECO:0000313" key="1">
    <source>
        <dbReference type="EMBL" id="KFA65353.1"/>
    </source>
</evidence>
<dbReference type="OrthoDB" id="1668230at2759"/>
<dbReference type="EMBL" id="KL660602">
    <property type="protein sequence ID" value="KFA65353.1"/>
    <property type="molecule type" value="Genomic_DNA"/>
</dbReference>
<organism evidence="1 2">
    <name type="scientific">Stachybotrys chlorohalonatus (strain IBT 40285)</name>
    <dbReference type="NCBI Taxonomy" id="1283841"/>
    <lineage>
        <taxon>Eukaryota</taxon>
        <taxon>Fungi</taxon>
        <taxon>Dikarya</taxon>
        <taxon>Ascomycota</taxon>
        <taxon>Pezizomycotina</taxon>
        <taxon>Sordariomycetes</taxon>
        <taxon>Hypocreomycetidae</taxon>
        <taxon>Hypocreales</taxon>
        <taxon>Stachybotryaceae</taxon>
        <taxon>Stachybotrys</taxon>
    </lineage>
</organism>
<sequence length="157" mass="18231">MTHRTEVAIDLAETMQYIHNPGIIWGEVFARDILDLHVKLYDFAGSSLLEEYPELLFSYEPRYWVPGSDENVPAKGTLAMELFAPGTAICNFIEWAVPYGLMEIEEFQQKLMDGEYPLVSEINPVQETIQRLWQFEYGSAKESCRCFEVDLRRLKQL</sequence>
<dbReference type="HOGENOM" id="CLU_1768160_0_0_1"/>
<protein>
    <recommendedName>
        <fullName evidence="3">Protein kinase domain-containing protein</fullName>
    </recommendedName>
</protein>
<dbReference type="AlphaFoldDB" id="A0A084QN18"/>
<dbReference type="Gene3D" id="1.10.510.10">
    <property type="entry name" value="Transferase(Phosphotransferase) domain 1"/>
    <property type="match status" value="1"/>
</dbReference>
<reference evidence="1 2" key="1">
    <citation type="journal article" date="2014" name="BMC Genomics">
        <title>Comparative genome sequencing reveals chemotype-specific gene clusters in the toxigenic black mold Stachybotrys.</title>
        <authorList>
            <person name="Semeiks J."/>
            <person name="Borek D."/>
            <person name="Otwinowski Z."/>
            <person name="Grishin N.V."/>
        </authorList>
    </citation>
    <scope>NUCLEOTIDE SEQUENCE [LARGE SCALE GENOMIC DNA]</scope>
    <source>
        <strain evidence="1 2">IBT 40285</strain>
    </source>
</reference>